<comment type="caution">
    <text evidence="1">The sequence shown here is derived from an EMBL/GenBank/DDBJ whole genome shotgun (WGS) entry which is preliminary data.</text>
</comment>
<evidence type="ECO:0000313" key="1">
    <source>
        <dbReference type="EMBL" id="NYI98452.1"/>
    </source>
</evidence>
<proteinExistence type="predicted"/>
<dbReference type="SUPFAM" id="SSF160424">
    <property type="entry name" value="BH3703-like"/>
    <property type="match status" value="1"/>
</dbReference>
<sequence>MRNHDRLTPSQQEALLREIGRTLVKAAPRNWDELTLECDALFDFSTTKATAVLDDGSTEQVSTPAEVAVKLGQLRAGMYSPGKGTWYKAVYRVTRPGRFKVHYSYDEEPSFPIPTHDHDFLVDSRVYPRDNDATPDWLRRRLAAALEAEAIAKANGN</sequence>
<name>A0A853BW84_9ACTN</name>
<dbReference type="RefSeq" id="WP_179769603.1">
    <property type="nucleotide sequence ID" value="NZ_JACCFO010000001.1"/>
</dbReference>
<evidence type="ECO:0000313" key="2">
    <source>
        <dbReference type="Proteomes" id="UP000575985"/>
    </source>
</evidence>
<protein>
    <submittedName>
        <fullName evidence="1">Uncharacterized protein</fullName>
    </submittedName>
</protein>
<dbReference type="Proteomes" id="UP000575985">
    <property type="component" value="Unassembled WGS sequence"/>
</dbReference>
<dbReference type="InterPro" id="IPR036170">
    <property type="entry name" value="YezG-like_sf"/>
</dbReference>
<keyword evidence="2" id="KW-1185">Reference proteome</keyword>
<accession>A0A853BW84</accession>
<organism evidence="1 2">
    <name type="scientific">Streptomonospora nanhaiensis</name>
    <dbReference type="NCBI Taxonomy" id="1323731"/>
    <lineage>
        <taxon>Bacteria</taxon>
        <taxon>Bacillati</taxon>
        <taxon>Actinomycetota</taxon>
        <taxon>Actinomycetes</taxon>
        <taxon>Streptosporangiales</taxon>
        <taxon>Nocardiopsidaceae</taxon>
        <taxon>Streptomonospora</taxon>
    </lineage>
</organism>
<reference evidence="1 2" key="1">
    <citation type="submission" date="2020-07" db="EMBL/GenBank/DDBJ databases">
        <title>Sequencing the genomes of 1000 actinobacteria strains.</title>
        <authorList>
            <person name="Klenk H.-P."/>
        </authorList>
    </citation>
    <scope>NUCLEOTIDE SEQUENCE [LARGE SCALE GENOMIC DNA]</scope>
    <source>
        <strain evidence="1 2">DSM 45927</strain>
    </source>
</reference>
<dbReference type="EMBL" id="JACCFO010000001">
    <property type="protein sequence ID" value="NYI98452.1"/>
    <property type="molecule type" value="Genomic_DNA"/>
</dbReference>
<dbReference type="AlphaFoldDB" id="A0A853BW84"/>
<gene>
    <name evidence="1" type="ORF">HNR12_004729</name>
</gene>